<protein>
    <recommendedName>
        <fullName evidence="2">Phage-related</fullName>
    </recommendedName>
</protein>
<evidence type="ECO:0000313" key="1">
    <source>
        <dbReference type="EMBL" id="KUG25959.1"/>
    </source>
</evidence>
<proteinExistence type="predicted"/>
<accession>A0A0W8FYF1</accession>
<evidence type="ECO:0008006" key="2">
    <source>
        <dbReference type="Google" id="ProtNLM"/>
    </source>
</evidence>
<dbReference type="Pfam" id="PF05973">
    <property type="entry name" value="Gp49"/>
    <property type="match status" value="1"/>
</dbReference>
<gene>
    <name evidence="1" type="ORF">ASZ90_004209</name>
</gene>
<sequence length="115" mass="13573">MKWSIEYYSEEIQKKILSLPSGLLARYLRLTDIMLEFGSNLGMPHTKFLEDGLIELRVKGKEGIARIFYCTLIQKRIVMLHSFIKKSNKTPKKEIQIARERMKEVIKNDTRKTKK</sequence>
<name>A0A0W8FYF1_9ZZZZ</name>
<dbReference type="InterPro" id="IPR009241">
    <property type="entry name" value="HigB-like"/>
</dbReference>
<organism evidence="1">
    <name type="scientific">hydrocarbon metagenome</name>
    <dbReference type="NCBI Taxonomy" id="938273"/>
    <lineage>
        <taxon>unclassified sequences</taxon>
        <taxon>metagenomes</taxon>
        <taxon>ecological metagenomes</taxon>
    </lineage>
</organism>
<reference evidence="1" key="1">
    <citation type="journal article" date="2015" name="Proc. Natl. Acad. Sci. U.S.A.">
        <title>Networks of energetic and metabolic interactions define dynamics in microbial communities.</title>
        <authorList>
            <person name="Embree M."/>
            <person name="Liu J.K."/>
            <person name="Al-Bassam M.M."/>
            <person name="Zengler K."/>
        </authorList>
    </citation>
    <scope>NUCLEOTIDE SEQUENCE</scope>
</reference>
<dbReference type="EMBL" id="LNQE01000565">
    <property type="protein sequence ID" value="KUG25959.1"/>
    <property type="molecule type" value="Genomic_DNA"/>
</dbReference>
<dbReference type="AlphaFoldDB" id="A0A0W8FYF1"/>
<comment type="caution">
    <text evidence="1">The sequence shown here is derived from an EMBL/GenBank/DDBJ whole genome shotgun (WGS) entry which is preliminary data.</text>
</comment>